<dbReference type="GO" id="GO:0000166">
    <property type="term" value="F:nucleotide binding"/>
    <property type="evidence" value="ECO:0007669"/>
    <property type="project" value="InterPro"/>
</dbReference>
<evidence type="ECO:0000259" key="2">
    <source>
        <dbReference type="Pfam" id="PF01408"/>
    </source>
</evidence>
<name>A0A378MX92_MANHA</name>
<reference evidence="3 4" key="1">
    <citation type="submission" date="2018-06" db="EMBL/GenBank/DDBJ databases">
        <authorList>
            <consortium name="Pathogen Informatics"/>
            <person name="Doyle S."/>
        </authorList>
    </citation>
    <scope>NUCLEOTIDE SEQUENCE [LARGE SCALE GENOMIC DNA]</scope>
    <source>
        <strain evidence="3 4">NCTC10638</strain>
    </source>
</reference>
<organism evidence="3 4">
    <name type="scientific">Mannheimia haemolytica</name>
    <name type="common">Pasteurella haemolytica</name>
    <dbReference type="NCBI Taxonomy" id="75985"/>
    <lineage>
        <taxon>Bacteria</taxon>
        <taxon>Pseudomonadati</taxon>
        <taxon>Pseudomonadota</taxon>
        <taxon>Gammaproteobacteria</taxon>
        <taxon>Pasteurellales</taxon>
        <taxon>Pasteurellaceae</taxon>
        <taxon>Mannheimia</taxon>
    </lineage>
</organism>
<dbReference type="Proteomes" id="UP000254802">
    <property type="component" value="Unassembled WGS sequence"/>
</dbReference>
<evidence type="ECO:0000313" key="4">
    <source>
        <dbReference type="Proteomes" id="UP000254802"/>
    </source>
</evidence>
<dbReference type="AlphaFoldDB" id="A0A378MX92"/>
<dbReference type="Pfam" id="PF01408">
    <property type="entry name" value="GFO_IDH_MocA"/>
    <property type="match status" value="1"/>
</dbReference>
<feature type="domain" description="Gfo/Idh/MocA-like oxidoreductase N-terminal" evidence="2">
    <location>
        <begin position="4"/>
        <end position="112"/>
    </location>
</feature>
<dbReference type="InterPro" id="IPR050463">
    <property type="entry name" value="Gfo/Idh/MocA_oxidrdct_glycsds"/>
</dbReference>
<dbReference type="GO" id="GO:0047061">
    <property type="term" value="F:glucose-fructose oxidoreductase activity"/>
    <property type="evidence" value="ECO:0007669"/>
    <property type="project" value="UniProtKB-EC"/>
</dbReference>
<proteinExistence type="predicted"/>
<dbReference type="PANTHER" id="PTHR43818">
    <property type="entry name" value="BCDNA.GH03377"/>
    <property type="match status" value="1"/>
</dbReference>
<evidence type="ECO:0000256" key="1">
    <source>
        <dbReference type="ARBA" id="ARBA00023002"/>
    </source>
</evidence>
<dbReference type="Gene3D" id="3.40.50.720">
    <property type="entry name" value="NAD(P)-binding Rossmann-like Domain"/>
    <property type="match status" value="1"/>
</dbReference>
<keyword evidence="1 3" id="KW-0560">Oxidoreductase</keyword>
<gene>
    <name evidence="3" type="primary">gfo</name>
    <name evidence="3" type="ORF">NCTC10638_01141</name>
</gene>
<dbReference type="EC" id="1.1.99.28" evidence="3"/>
<dbReference type="SUPFAM" id="SSF51735">
    <property type="entry name" value="NAD(P)-binding Rossmann-fold domains"/>
    <property type="match status" value="1"/>
</dbReference>
<evidence type="ECO:0000313" key="3">
    <source>
        <dbReference type="EMBL" id="STY59949.1"/>
    </source>
</evidence>
<dbReference type="InterPro" id="IPR036291">
    <property type="entry name" value="NAD(P)-bd_dom_sf"/>
</dbReference>
<accession>A0A378MX92</accession>
<protein>
    <submittedName>
        <fullName evidence="3">Glucose--fructose oxidoreductase</fullName>
        <ecNumber evidence="3">1.1.99.28</ecNumber>
    </submittedName>
</protein>
<dbReference type="EMBL" id="UGPN01000002">
    <property type="protein sequence ID" value="STY59949.1"/>
    <property type="molecule type" value="Genomic_DNA"/>
</dbReference>
<dbReference type="InterPro" id="IPR000683">
    <property type="entry name" value="Gfo/Idh/MocA-like_OxRdtase_N"/>
</dbReference>
<dbReference type="PANTHER" id="PTHR43818:SF11">
    <property type="entry name" value="BCDNA.GH03377"/>
    <property type="match status" value="1"/>
</dbReference>
<sequence>MKTIKIGLVGTGYIGRCHAIAYAQAPTLFPLKGKIQLEYLAEINQALADQKAREFGFQRATDDWRKLVTDPNVDVVDICTPNFLHKEIALEAIKHGKHVYSEKTACTHRPRCQRNGDCRSTSGS</sequence>